<feature type="compositionally biased region" description="Basic and acidic residues" evidence="1">
    <location>
        <begin position="155"/>
        <end position="174"/>
    </location>
</feature>
<dbReference type="EMBL" id="BGPR01008344">
    <property type="protein sequence ID" value="GBN33177.1"/>
    <property type="molecule type" value="Genomic_DNA"/>
</dbReference>
<evidence type="ECO:0000256" key="1">
    <source>
        <dbReference type="SAM" id="MobiDB-lite"/>
    </source>
</evidence>
<proteinExistence type="predicted"/>
<name>A0A4Y2N4R7_ARAVE</name>
<accession>A0A4Y2N4R7</accession>
<dbReference type="Proteomes" id="UP000499080">
    <property type="component" value="Unassembled WGS sequence"/>
</dbReference>
<dbReference type="AlphaFoldDB" id="A0A4Y2N4R7"/>
<evidence type="ECO:0000313" key="2">
    <source>
        <dbReference type="EMBL" id="GBN33177.1"/>
    </source>
</evidence>
<keyword evidence="3" id="KW-1185">Reference proteome</keyword>
<organism evidence="2 3">
    <name type="scientific">Araneus ventricosus</name>
    <name type="common">Orbweaver spider</name>
    <name type="synonym">Epeira ventricosa</name>
    <dbReference type="NCBI Taxonomy" id="182803"/>
    <lineage>
        <taxon>Eukaryota</taxon>
        <taxon>Metazoa</taxon>
        <taxon>Ecdysozoa</taxon>
        <taxon>Arthropoda</taxon>
        <taxon>Chelicerata</taxon>
        <taxon>Arachnida</taxon>
        <taxon>Araneae</taxon>
        <taxon>Araneomorphae</taxon>
        <taxon>Entelegynae</taxon>
        <taxon>Araneoidea</taxon>
        <taxon>Araneidae</taxon>
        <taxon>Araneus</taxon>
    </lineage>
</organism>
<reference evidence="2 3" key="1">
    <citation type="journal article" date="2019" name="Sci. Rep.">
        <title>Orb-weaving spider Araneus ventricosus genome elucidates the spidroin gene catalogue.</title>
        <authorList>
            <person name="Kono N."/>
            <person name="Nakamura H."/>
            <person name="Ohtoshi R."/>
            <person name="Moran D.A.P."/>
            <person name="Shinohara A."/>
            <person name="Yoshida Y."/>
            <person name="Fujiwara M."/>
            <person name="Mori M."/>
            <person name="Tomita M."/>
            <person name="Arakawa K."/>
        </authorList>
    </citation>
    <scope>NUCLEOTIDE SEQUENCE [LARGE SCALE GENOMIC DNA]</scope>
</reference>
<comment type="caution">
    <text evidence="2">The sequence shown here is derived from an EMBL/GenBank/DDBJ whole genome shotgun (WGS) entry which is preliminary data.</text>
</comment>
<sequence>MASHLFHCVRKELISPLTRQNVRFSSDVPNLNKTKGAEWTVLKVVGGLVPVVFVGRILGRRLNSKNQEDKTDDKNEVKEQPTDFFAETRMASRLFQCVRKELISPLTRQNVRFSSDVPNLNKTNGAEWTVLKVVGGFVSGVFVGHILSQHLNSKSQKEKTDDKNEVKEQQVIDV</sequence>
<evidence type="ECO:0000313" key="3">
    <source>
        <dbReference type="Proteomes" id="UP000499080"/>
    </source>
</evidence>
<feature type="region of interest" description="Disordered" evidence="1">
    <location>
        <begin position="153"/>
        <end position="174"/>
    </location>
</feature>
<protein>
    <submittedName>
        <fullName evidence="2">Uncharacterized protein</fullName>
    </submittedName>
</protein>
<gene>
    <name evidence="2" type="ORF">AVEN_82078_1</name>
</gene>
<dbReference type="OrthoDB" id="10511831at2759"/>